<evidence type="ECO:0000256" key="5">
    <source>
        <dbReference type="SAM" id="MobiDB-lite"/>
    </source>
</evidence>
<protein>
    <recommendedName>
        <fullName evidence="4">Phosphate-binding protein</fullName>
    </recommendedName>
</protein>
<dbReference type="InterPro" id="IPR024370">
    <property type="entry name" value="PBP_domain"/>
</dbReference>
<dbReference type="Pfam" id="PF12849">
    <property type="entry name" value="PBP_like_2"/>
    <property type="match status" value="1"/>
</dbReference>
<dbReference type="GO" id="GO:0043190">
    <property type="term" value="C:ATP-binding cassette (ABC) transporter complex"/>
    <property type="evidence" value="ECO:0007669"/>
    <property type="project" value="InterPro"/>
</dbReference>
<dbReference type="PIRSF" id="PIRSF002756">
    <property type="entry name" value="PstS"/>
    <property type="match status" value="1"/>
</dbReference>
<dbReference type="PROSITE" id="PS51257">
    <property type="entry name" value="PROKAR_LIPOPROTEIN"/>
    <property type="match status" value="1"/>
</dbReference>
<keyword evidence="6" id="KW-0732">Signal</keyword>
<comment type="caution">
    <text evidence="8">The sequence shown here is derived from an EMBL/GenBank/DDBJ whole genome shotgun (WGS) entry which is preliminary data.</text>
</comment>
<dbReference type="OrthoDB" id="9801510at2"/>
<dbReference type="GO" id="GO:0035435">
    <property type="term" value="P:phosphate ion transmembrane transport"/>
    <property type="evidence" value="ECO:0007669"/>
    <property type="project" value="InterPro"/>
</dbReference>
<feature type="region of interest" description="Disordered" evidence="5">
    <location>
        <begin position="27"/>
        <end position="58"/>
    </location>
</feature>
<organism evidence="8 9">
    <name type="scientific">Cellulomonas xylanilytica</name>
    <dbReference type="NCBI Taxonomy" id="233583"/>
    <lineage>
        <taxon>Bacteria</taxon>
        <taxon>Bacillati</taxon>
        <taxon>Actinomycetota</taxon>
        <taxon>Actinomycetes</taxon>
        <taxon>Micrococcales</taxon>
        <taxon>Cellulomonadaceae</taxon>
        <taxon>Cellulomonas</taxon>
    </lineage>
</organism>
<keyword evidence="3 4" id="KW-0592">Phosphate transport</keyword>
<feature type="signal peptide" evidence="6">
    <location>
        <begin position="1"/>
        <end position="23"/>
    </location>
</feature>
<feature type="chain" id="PRO_5022161055" description="Phosphate-binding protein" evidence="6">
    <location>
        <begin position="24"/>
        <end position="371"/>
    </location>
</feature>
<dbReference type="InterPro" id="IPR005673">
    <property type="entry name" value="ABC_phos-bd_PstS"/>
</dbReference>
<dbReference type="CDD" id="cd13565">
    <property type="entry name" value="PBP2_PstS"/>
    <property type="match status" value="1"/>
</dbReference>
<evidence type="ECO:0000256" key="2">
    <source>
        <dbReference type="ARBA" id="ARBA00022448"/>
    </source>
</evidence>
<sequence length="371" mass="37651">MKLSLHGRIGAIALTGAVALSLAACGSDDPTGSGDSTSGAPEQASELSGDLNGAGATSQEKAMDAWRAGFQSANPDVNVNYDPVGSGGGRTQFLDGSVQFAGTDSALTSEEIEQSKGVCTTGAIDIPVYISPIAVVFNLEGVTELNLSAATIAGIFDNKITSWDAPEIAAENPDATLPATAITPVHRSDESGTTKNFTDYLEKASGGVWAYEADGNWPIEGGESAQGTSGVIQTVQGGDGTIAYADNSAVGTLGVASIKVGEEWVAPSEEGAAAAVDASPRDEERADGDIVIKIDRETTEAGAYPLILVSYSIACLEYATAEQADLVKGFLTYVVSAEGQSASEEAAGSAPLSDALRTDVQAAIDSITAAA</sequence>
<evidence type="ECO:0000313" key="9">
    <source>
        <dbReference type="Proteomes" id="UP000321118"/>
    </source>
</evidence>
<evidence type="ECO:0000256" key="1">
    <source>
        <dbReference type="ARBA" id="ARBA00008725"/>
    </source>
</evidence>
<proteinExistence type="inferred from homology"/>
<dbReference type="PANTHER" id="PTHR42996">
    <property type="entry name" value="PHOSPHATE-BINDING PROTEIN PSTS"/>
    <property type="match status" value="1"/>
</dbReference>
<keyword evidence="9" id="KW-1185">Reference proteome</keyword>
<reference evidence="8 9" key="1">
    <citation type="submission" date="2019-07" db="EMBL/GenBank/DDBJ databases">
        <title>Whole genome shotgun sequence of Cellulomonas xylanilytica NBRC 101102.</title>
        <authorList>
            <person name="Hosoyama A."/>
            <person name="Uohara A."/>
            <person name="Ohji S."/>
            <person name="Ichikawa N."/>
        </authorList>
    </citation>
    <scope>NUCLEOTIDE SEQUENCE [LARGE SCALE GENOMIC DNA]</scope>
    <source>
        <strain evidence="8 9">NBRC 101102</strain>
    </source>
</reference>
<keyword evidence="2 4" id="KW-0813">Transport</keyword>
<feature type="compositionally biased region" description="Low complexity" evidence="5">
    <location>
        <begin position="27"/>
        <end position="39"/>
    </location>
</feature>
<dbReference type="SUPFAM" id="SSF53850">
    <property type="entry name" value="Periplasmic binding protein-like II"/>
    <property type="match status" value="1"/>
</dbReference>
<accession>A0A510V924</accession>
<evidence type="ECO:0000313" key="8">
    <source>
        <dbReference type="EMBL" id="GEK23372.1"/>
    </source>
</evidence>
<dbReference type="AlphaFoldDB" id="A0A510V924"/>
<evidence type="ECO:0000259" key="7">
    <source>
        <dbReference type="Pfam" id="PF12849"/>
    </source>
</evidence>
<dbReference type="RefSeq" id="WP_146931104.1">
    <property type="nucleotide sequence ID" value="NZ_BJUB01000015.1"/>
</dbReference>
<feature type="domain" description="PBP" evidence="7">
    <location>
        <begin position="42"/>
        <end position="338"/>
    </location>
</feature>
<dbReference type="PANTHER" id="PTHR42996:SF1">
    <property type="entry name" value="PHOSPHATE-BINDING PROTEIN PSTS"/>
    <property type="match status" value="1"/>
</dbReference>
<dbReference type="GO" id="GO:0042301">
    <property type="term" value="F:phosphate ion binding"/>
    <property type="evidence" value="ECO:0007669"/>
    <property type="project" value="InterPro"/>
</dbReference>
<dbReference type="Proteomes" id="UP000321118">
    <property type="component" value="Unassembled WGS sequence"/>
</dbReference>
<name>A0A510V924_9CELL</name>
<evidence type="ECO:0000256" key="6">
    <source>
        <dbReference type="SAM" id="SignalP"/>
    </source>
</evidence>
<comment type="similarity">
    <text evidence="1 4">Belongs to the PstS family.</text>
</comment>
<evidence type="ECO:0000256" key="4">
    <source>
        <dbReference type="PIRNR" id="PIRNR002756"/>
    </source>
</evidence>
<dbReference type="InterPro" id="IPR050962">
    <property type="entry name" value="Phosphate-bind_PstS"/>
</dbReference>
<dbReference type="Gene3D" id="3.40.190.10">
    <property type="entry name" value="Periplasmic binding protein-like II"/>
    <property type="match status" value="2"/>
</dbReference>
<gene>
    <name evidence="8" type="ORF">CXY01_38920</name>
</gene>
<dbReference type="NCBIfam" id="TIGR00975">
    <property type="entry name" value="3a0107s03"/>
    <property type="match status" value="1"/>
</dbReference>
<evidence type="ECO:0000256" key="3">
    <source>
        <dbReference type="ARBA" id="ARBA00022592"/>
    </source>
</evidence>
<dbReference type="EMBL" id="BJUB01000015">
    <property type="protein sequence ID" value="GEK23372.1"/>
    <property type="molecule type" value="Genomic_DNA"/>
</dbReference>